<reference evidence="3" key="1">
    <citation type="submission" date="2018-02" db="EMBL/GenBank/DDBJ databases">
        <title>Rhizophora mucronata_Transcriptome.</title>
        <authorList>
            <person name="Meera S.P."/>
            <person name="Sreeshan A."/>
            <person name="Augustine A."/>
        </authorList>
    </citation>
    <scope>NUCLEOTIDE SEQUENCE</scope>
    <source>
        <tissue evidence="3">Leaf</tissue>
    </source>
</reference>
<proteinExistence type="predicted"/>
<protein>
    <recommendedName>
        <fullName evidence="4">Secreted protein</fullName>
    </recommendedName>
</protein>
<keyword evidence="1" id="KW-0812">Transmembrane</keyword>
<sequence>MTCHRQYSMHLLLTMVLLLSTYHDLPGAFFHMYSCFGVKLMCQYEFGSFRFLIMFSLFVFHSGNLLQNLSHVCV</sequence>
<feature type="signal peptide" evidence="2">
    <location>
        <begin position="1"/>
        <end position="27"/>
    </location>
</feature>
<keyword evidence="1" id="KW-0472">Membrane</keyword>
<evidence type="ECO:0000256" key="1">
    <source>
        <dbReference type="SAM" id="Phobius"/>
    </source>
</evidence>
<evidence type="ECO:0000313" key="3">
    <source>
        <dbReference type="EMBL" id="MBX36408.1"/>
    </source>
</evidence>
<feature type="transmembrane region" description="Helical" evidence="1">
    <location>
        <begin position="47"/>
        <end position="66"/>
    </location>
</feature>
<organism evidence="3">
    <name type="scientific">Rhizophora mucronata</name>
    <name type="common">Asiatic mangrove</name>
    <dbReference type="NCBI Taxonomy" id="61149"/>
    <lineage>
        <taxon>Eukaryota</taxon>
        <taxon>Viridiplantae</taxon>
        <taxon>Streptophyta</taxon>
        <taxon>Embryophyta</taxon>
        <taxon>Tracheophyta</taxon>
        <taxon>Spermatophyta</taxon>
        <taxon>Magnoliopsida</taxon>
        <taxon>eudicotyledons</taxon>
        <taxon>Gunneridae</taxon>
        <taxon>Pentapetalae</taxon>
        <taxon>rosids</taxon>
        <taxon>fabids</taxon>
        <taxon>Malpighiales</taxon>
        <taxon>Rhizophoraceae</taxon>
        <taxon>Rhizophora</taxon>
    </lineage>
</organism>
<keyword evidence="2" id="KW-0732">Signal</keyword>
<feature type="chain" id="PRO_5015190142" description="Secreted protein" evidence="2">
    <location>
        <begin position="28"/>
        <end position="74"/>
    </location>
</feature>
<dbReference type="AlphaFoldDB" id="A0A2P2N1Q6"/>
<dbReference type="EMBL" id="GGEC01055924">
    <property type="protein sequence ID" value="MBX36408.1"/>
    <property type="molecule type" value="Transcribed_RNA"/>
</dbReference>
<evidence type="ECO:0008006" key="4">
    <source>
        <dbReference type="Google" id="ProtNLM"/>
    </source>
</evidence>
<name>A0A2P2N1Q6_RHIMU</name>
<evidence type="ECO:0000256" key="2">
    <source>
        <dbReference type="SAM" id="SignalP"/>
    </source>
</evidence>
<accession>A0A2P2N1Q6</accession>
<keyword evidence="1" id="KW-1133">Transmembrane helix</keyword>